<dbReference type="GO" id="GO:0005886">
    <property type="term" value="C:plasma membrane"/>
    <property type="evidence" value="ECO:0007669"/>
    <property type="project" value="UniProtKB-SubCell"/>
</dbReference>
<keyword evidence="8" id="KW-0328">Glycosyltransferase</keyword>
<comment type="similarity">
    <text evidence="3">In the C-terminal section; belongs to the transpeptidase family.</text>
</comment>
<evidence type="ECO:0000259" key="20">
    <source>
        <dbReference type="Pfam" id="PF00905"/>
    </source>
</evidence>
<comment type="pathway">
    <text evidence="2">Cell wall biogenesis; peptidoglycan biosynthesis.</text>
</comment>
<protein>
    <submittedName>
        <fullName evidence="22">Penicillin-binding protein 1A</fullName>
    </submittedName>
</protein>
<feature type="compositionally biased region" description="Basic and acidic residues" evidence="18">
    <location>
        <begin position="767"/>
        <end position="785"/>
    </location>
</feature>
<reference evidence="22 23" key="1">
    <citation type="submission" date="2016-11" db="EMBL/GenBank/DDBJ databases">
        <authorList>
            <person name="Jaros S."/>
            <person name="Januszkiewicz K."/>
            <person name="Wedrychowicz H."/>
        </authorList>
    </citation>
    <scope>NUCLEOTIDE SEQUENCE [LARGE SCALE GENOMIC DNA]</scope>
    <source>
        <strain evidence="22 23">DSM 27063</strain>
    </source>
</reference>
<proteinExistence type="inferred from homology"/>
<comment type="subcellular location">
    <subcellularLocation>
        <location evidence="1">Cell membrane</location>
    </subcellularLocation>
</comment>
<dbReference type="SUPFAM" id="SSF53955">
    <property type="entry name" value="Lysozyme-like"/>
    <property type="match status" value="1"/>
</dbReference>
<evidence type="ECO:0000256" key="2">
    <source>
        <dbReference type="ARBA" id="ARBA00004752"/>
    </source>
</evidence>
<dbReference type="STRING" id="1168035.SAMN05444280_101153"/>
<evidence type="ECO:0000313" key="22">
    <source>
        <dbReference type="EMBL" id="SHI34106.1"/>
    </source>
</evidence>
<gene>
    <name evidence="22" type="ORF">SAMN05444280_101153</name>
</gene>
<keyword evidence="5" id="KW-1003">Cell membrane</keyword>
<dbReference type="GO" id="GO:0009002">
    <property type="term" value="F:serine-type D-Ala-D-Ala carboxypeptidase activity"/>
    <property type="evidence" value="ECO:0007669"/>
    <property type="project" value="UniProtKB-EC"/>
</dbReference>
<keyword evidence="10" id="KW-0378">Hydrolase</keyword>
<dbReference type="GO" id="GO:0006508">
    <property type="term" value="P:proteolysis"/>
    <property type="evidence" value="ECO:0007669"/>
    <property type="project" value="UniProtKB-KW"/>
</dbReference>
<dbReference type="InterPro" id="IPR050396">
    <property type="entry name" value="Glycosyltr_51/Transpeptidase"/>
</dbReference>
<keyword evidence="9" id="KW-0808">Transferase</keyword>
<evidence type="ECO:0000256" key="8">
    <source>
        <dbReference type="ARBA" id="ARBA00022676"/>
    </source>
</evidence>
<evidence type="ECO:0000256" key="1">
    <source>
        <dbReference type="ARBA" id="ARBA00004236"/>
    </source>
</evidence>
<evidence type="ECO:0000256" key="9">
    <source>
        <dbReference type="ARBA" id="ARBA00022679"/>
    </source>
</evidence>
<organism evidence="22 23">
    <name type="scientific">Tangfeifania diversioriginum</name>
    <dbReference type="NCBI Taxonomy" id="1168035"/>
    <lineage>
        <taxon>Bacteria</taxon>
        <taxon>Pseudomonadati</taxon>
        <taxon>Bacteroidota</taxon>
        <taxon>Bacteroidia</taxon>
        <taxon>Marinilabiliales</taxon>
        <taxon>Prolixibacteraceae</taxon>
        <taxon>Tangfeifania</taxon>
    </lineage>
</organism>
<evidence type="ECO:0000256" key="7">
    <source>
        <dbReference type="ARBA" id="ARBA00022670"/>
    </source>
</evidence>
<feature type="domain" description="Glycosyl transferase family 51" evidence="21">
    <location>
        <begin position="84"/>
        <end position="263"/>
    </location>
</feature>
<evidence type="ECO:0000259" key="21">
    <source>
        <dbReference type="Pfam" id="PF00912"/>
    </source>
</evidence>
<dbReference type="InterPro" id="IPR023346">
    <property type="entry name" value="Lysozyme-like_dom_sf"/>
</dbReference>
<evidence type="ECO:0000256" key="6">
    <source>
        <dbReference type="ARBA" id="ARBA00022645"/>
    </source>
</evidence>
<evidence type="ECO:0000256" key="19">
    <source>
        <dbReference type="SAM" id="Phobius"/>
    </source>
</evidence>
<keyword evidence="19" id="KW-0812">Transmembrane</keyword>
<evidence type="ECO:0000256" key="16">
    <source>
        <dbReference type="ARBA" id="ARBA00034000"/>
    </source>
</evidence>
<dbReference type="AlphaFoldDB" id="A0A1M6AC97"/>
<dbReference type="EMBL" id="FQZE01000001">
    <property type="protein sequence ID" value="SHI34106.1"/>
    <property type="molecule type" value="Genomic_DNA"/>
</dbReference>
<keyword evidence="23" id="KW-1185">Reference proteome</keyword>
<dbReference type="Pfam" id="PF00905">
    <property type="entry name" value="Transpeptidase"/>
    <property type="match status" value="1"/>
</dbReference>
<dbReference type="InterPro" id="IPR001460">
    <property type="entry name" value="PCN-bd_Tpept"/>
</dbReference>
<dbReference type="PANTHER" id="PTHR32282">
    <property type="entry name" value="BINDING PROTEIN TRANSPEPTIDASE, PUTATIVE-RELATED"/>
    <property type="match status" value="1"/>
</dbReference>
<evidence type="ECO:0000256" key="12">
    <source>
        <dbReference type="ARBA" id="ARBA00022984"/>
    </source>
</evidence>
<evidence type="ECO:0000256" key="11">
    <source>
        <dbReference type="ARBA" id="ARBA00022960"/>
    </source>
</evidence>
<evidence type="ECO:0000313" key="23">
    <source>
        <dbReference type="Proteomes" id="UP000184050"/>
    </source>
</evidence>
<feature type="region of interest" description="Disordered" evidence="18">
    <location>
        <begin position="1"/>
        <end position="26"/>
    </location>
</feature>
<dbReference type="GO" id="GO:0030288">
    <property type="term" value="C:outer membrane-bounded periplasmic space"/>
    <property type="evidence" value="ECO:0007669"/>
    <property type="project" value="TreeGrafter"/>
</dbReference>
<keyword evidence="15" id="KW-0961">Cell wall biogenesis/degradation</keyword>
<dbReference type="SUPFAM" id="SSF56601">
    <property type="entry name" value="beta-lactamase/transpeptidase-like"/>
    <property type="match status" value="1"/>
</dbReference>
<evidence type="ECO:0000256" key="3">
    <source>
        <dbReference type="ARBA" id="ARBA00007090"/>
    </source>
</evidence>
<keyword evidence="13 19" id="KW-0472">Membrane</keyword>
<feature type="transmembrane region" description="Helical" evidence="19">
    <location>
        <begin position="32"/>
        <end position="58"/>
    </location>
</feature>
<evidence type="ECO:0000256" key="14">
    <source>
        <dbReference type="ARBA" id="ARBA00023268"/>
    </source>
</evidence>
<dbReference type="RefSeq" id="WP_073164365.1">
    <property type="nucleotide sequence ID" value="NZ_FQZE01000001.1"/>
</dbReference>
<dbReference type="PANTHER" id="PTHR32282:SF11">
    <property type="entry name" value="PENICILLIN-BINDING PROTEIN 1B"/>
    <property type="match status" value="1"/>
</dbReference>
<dbReference type="GO" id="GO:0009252">
    <property type="term" value="P:peptidoglycan biosynthetic process"/>
    <property type="evidence" value="ECO:0007669"/>
    <property type="project" value="UniProtKB-KW"/>
</dbReference>
<comment type="catalytic activity">
    <reaction evidence="17">
        <text>[GlcNAc-(1-&gt;4)-Mur2Ac(oyl-L-Ala-gamma-D-Glu-L-Lys-D-Ala-D-Ala)](n)-di-trans,octa-cis-undecaprenyl diphosphate + beta-D-GlcNAc-(1-&gt;4)-Mur2Ac(oyl-L-Ala-gamma-D-Glu-L-Lys-D-Ala-D-Ala)-di-trans,octa-cis-undecaprenyl diphosphate = [GlcNAc-(1-&gt;4)-Mur2Ac(oyl-L-Ala-gamma-D-Glu-L-Lys-D-Ala-D-Ala)](n+1)-di-trans,octa-cis-undecaprenyl diphosphate + di-trans,octa-cis-undecaprenyl diphosphate + H(+)</text>
        <dbReference type="Rhea" id="RHEA:23708"/>
        <dbReference type="Rhea" id="RHEA-COMP:9602"/>
        <dbReference type="Rhea" id="RHEA-COMP:9603"/>
        <dbReference type="ChEBI" id="CHEBI:15378"/>
        <dbReference type="ChEBI" id="CHEBI:58405"/>
        <dbReference type="ChEBI" id="CHEBI:60033"/>
        <dbReference type="ChEBI" id="CHEBI:78435"/>
        <dbReference type="EC" id="2.4.99.28"/>
    </reaction>
</comment>
<evidence type="ECO:0000256" key="10">
    <source>
        <dbReference type="ARBA" id="ARBA00022801"/>
    </source>
</evidence>
<dbReference type="Gene3D" id="3.40.710.10">
    <property type="entry name" value="DD-peptidase/beta-lactamase superfamily"/>
    <property type="match status" value="1"/>
</dbReference>
<dbReference type="GO" id="GO:0008658">
    <property type="term" value="F:penicillin binding"/>
    <property type="evidence" value="ECO:0007669"/>
    <property type="project" value="InterPro"/>
</dbReference>
<dbReference type="Proteomes" id="UP000184050">
    <property type="component" value="Unassembled WGS sequence"/>
</dbReference>
<comment type="catalytic activity">
    <reaction evidence="16">
        <text>Preferential cleavage: (Ac)2-L-Lys-D-Ala-|-D-Ala. Also transpeptidation of peptidyl-alanyl moieties that are N-acyl substituents of D-alanine.</text>
        <dbReference type="EC" id="3.4.16.4"/>
    </reaction>
</comment>
<keyword evidence="11" id="KW-0133">Cell shape</keyword>
<evidence type="ECO:0000256" key="4">
    <source>
        <dbReference type="ARBA" id="ARBA00007739"/>
    </source>
</evidence>
<dbReference type="GO" id="GO:0008360">
    <property type="term" value="P:regulation of cell shape"/>
    <property type="evidence" value="ECO:0007669"/>
    <property type="project" value="UniProtKB-KW"/>
</dbReference>
<accession>A0A1M6AC97</accession>
<name>A0A1M6AC97_9BACT</name>
<keyword evidence="6" id="KW-0121">Carboxypeptidase</keyword>
<evidence type="ECO:0000256" key="5">
    <source>
        <dbReference type="ARBA" id="ARBA00022475"/>
    </source>
</evidence>
<evidence type="ECO:0000256" key="17">
    <source>
        <dbReference type="ARBA" id="ARBA00049902"/>
    </source>
</evidence>
<dbReference type="InterPro" id="IPR036950">
    <property type="entry name" value="PBP_transglycosylase"/>
</dbReference>
<comment type="similarity">
    <text evidence="4">In the N-terminal section; belongs to the glycosyltransferase 51 family.</text>
</comment>
<dbReference type="InterPro" id="IPR012338">
    <property type="entry name" value="Beta-lactam/transpept-like"/>
</dbReference>
<feature type="region of interest" description="Disordered" evidence="18">
    <location>
        <begin position="767"/>
        <end position="786"/>
    </location>
</feature>
<dbReference type="Pfam" id="PF00912">
    <property type="entry name" value="Transgly"/>
    <property type="match status" value="1"/>
</dbReference>
<feature type="domain" description="Penicillin-binding protein transpeptidase" evidence="20">
    <location>
        <begin position="438"/>
        <end position="674"/>
    </location>
</feature>
<evidence type="ECO:0000256" key="18">
    <source>
        <dbReference type="SAM" id="MobiDB-lite"/>
    </source>
</evidence>
<keyword evidence="12" id="KW-0573">Peptidoglycan synthesis</keyword>
<keyword evidence="19" id="KW-1133">Transmembrane helix</keyword>
<evidence type="ECO:0000256" key="15">
    <source>
        <dbReference type="ARBA" id="ARBA00023316"/>
    </source>
</evidence>
<evidence type="ECO:0000256" key="13">
    <source>
        <dbReference type="ARBA" id="ARBA00023136"/>
    </source>
</evidence>
<dbReference type="GO" id="GO:0008955">
    <property type="term" value="F:peptidoglycan glycosyltransferase activity"/>
    <property type="evidence" value="ECO:0007669"/>
    <property type="project" value="UniProtKB-EC"/>
</dbReference>
<sequence>MATQKTKNKSVVKKTPAKKRRKKQKKSTGRRIFMVTLKTAAVGLILFFLFFLLVYFGFTGHVPSTRQLNEIINPQASEVFSEEGKLLGRYYVENRSNVSFDEISPNVINALIATEDARFYEHRGIDEIALMRVLVKTILLQDRSSGGGSTLSQQVAKNLFPRNDVGILSLPVNKLREAIIAYRLERIYSKEEILTLYLNTVPFGENIFGIEVAAERYFNKLPGKLTVDEAAVLVGMLKANNRYNPRINPEKSKQRRNVVIAQMVKNEYLSEAAGDSLMTLPLEINYRRISYNEGPAPYFIEMLKPELLEWCANNVKENGKPYNLYTDGLKIQTTINYDYQYFARQSVTEYMQNLQNVFDNHWKNADPWRGNPQILERAIRRSDRYKSLVAAGYSDEKIDAAFNQKINTRLFTWDGLQEVETTPLDSIKHYLRFLNAGFLALEPSSGALKAWVGGIDFRFFQYDHVISERQTGSTFKPFVYLAALENGVSPFEYIPNEKKIYEDYDNWSPSNSHGEYTGFYTMEGALSESVNTIAVDVLMQAGINNVIETVRDLGIKSDLPKVPSLALGVASISLKNLLLAYATILNRGMQVEPYYLVSISNSKDKLLEEFKRPAGKLTELNPVNCRLVTHMMESAVNEGTGTKIRTVYKVPGDFAGKTGTTQNHSDGWFVGLTPHLVTGCWVGGEEPGIHFRTITYGQGSYMALPIVGKFYHKLYGSSRYQNLKNTQFPNLDNQLLADLDIPPYREMLEMERRDGLLDRLFAGKSKEEKLNETRNPEQKKEEKKGLWKSIKSIFKKKDK</sequence>
<keyword evidence="14" id="KW-0511">Multifunctional enzyme</keyword>
<dbReference type="InterPro" id="IPR001264">
    <property type="entry name" value="Glyco_trans_51"/>
</dbReference>
<dbReference type="Gene3D" id="1.10.3810.10">
    <property type="entry name" value="Biosynthetic peptidoglycan transglycosylase-like"/>
    <property type="match status" value="1"/>
</dbReference>
<keyword evidence="7" id="KW-0645">Protease</keyword>
<dbReference type="GO" id="GO:0071555">
    <property type="term" value="P:cell wall organization"/>
    <property type="evidence" value="ECO:0007669"/>
    <property type="project" value="UniProtKB-KW"/>
</dbReference>